<evidence type="ECO:0000313" key="3">
    <source>
        <dbReference type="EMBL" id="TDU80885.1"/>
    </source>
</evidence>
<dbReference type="GO" id="GO:0043024">
    <property type="term" value="F:ribosomal small subunit binding"/>
    <property type="evidence" value="ECO:0007669"/>
    <property type="project" value="TreeGrafter"/>
</dbReference>
<dbReference type="HAMAP" id="MF_00003">
    <property type="entry name" value="RbfA"/>
    <property type="match status" value="1"/>
</dbReference>
<dbReference type="GO" id="GO:0005829">
    <property type="term" value="C:cytosol"/>
    <property type="evidence" value="ECO:0007669"/>
    <property type="project" value="TreeGrafter"/>
</dbReference>
<comment type="subcellular location">
    <subcellularLocation>
        <location evidence="2">Cytoplasm</location>
    </subcellularLocation>
</comment>
<dbReference type="NCBIfam" id="TIGR00082">
    <property type="entry name" value="rbfA"/>
    <property type="match status" value="1"/>
</dbReference>
<name>A0A4R7SQG2_9BACT</name>
<comment type="caution">
    <text evidence="3">The sequence shown here is derived from an EMBL/GenBank/DDBJ whole genome shotgun (WGS) entry which is preliminary data.</text>
</comment>
<dbReference type="InterPro" id="IPR020053">
    <property type="entry name" value="Ribosome-bd_factorA_CS"/>
</dbReference>
<keyword evidence="2" id="KW-0963">Cytoplasm</keyword>
<comment type="function">
    <text evidence="2">One of several proteins that assist in the late maturation steps of the functional core of the 30S ribosomal subunit. Associates with free 30S ribosomal subunits (but not with 30S subunits that are part of 70S ribosomes or polysomes). Required for efficient processing of 16S rRNA. May interact with the 5'-terminal helix region of 16S rRNA.</text>
</comment>
<dbReference type="Pfam" id="PF02033">
    <property type="entry name" value="RBFA"/>
    <property type="match status" value="1"/>
</dbReference>
<keyword evidence="4" id="KW-1185">Reference proteome</keyword>
<evidence type="ECO:0000313" key="4">
    <source>
        <dbReference type="Proteomes" id="UP000295662"/>
    </source>
</evidence>
<dbReference type="PROSITE" id="PS01319">
    <property type="entry name" value="RBFA"/>
    <property type="match status" value="1"/>
</dbReference>
<comment type="subunit">
    <text evidence="2">Monomer. Binds 30S ribosomal subunits, but not 50S ribosomal subunits or 70S ribosomes.</text>
</comment>
<organism evidence="3 4">
    <name type="scientific">Prosthecobacter fusiformis</name>
    <dbReference type="NCBI Taxonomy" id="48464"/>
    <lineage>
        <taxon>Bacteria</taxon>
        <taxon>Pseudomonadati</taxon>
        <taxon>Verrucomicrobiota</taxon>
        <taxon>Verrucomicrobiia</taxon>
        <taxon>Verrucomicrobiales</taxon>
        <taxon>Verrucomicrobiaceae</taxon>
        <taxon>Prosthecobacter</taxon>
    </lineage>
</organism>
<dbReference type="InterPro" id="IPR015946">
    <property type="entry name" value="KH_dom-like_a/b"/>
</dbReference>
<dbReference type="GO" id="GO:0030490">
    <property type="term" value="P:maturation of SSU-rRNA"/>
    <property type="evidence" value="ECO:0007669"/>
    <property type="project" value="UniProtKB-UniRule"/>
</dbReference>
<gene>
    <name evidence="2" type="primary">rbfA</name>
    <name evidence="3" type="ORF">EI77_00186</name>
</gene>
<comment type="similarity">
    <text evidence="2">Belongs to the RbfA family.</text>
</comment>
<protein>
    <recommendedName>
        <fullName evidence="2">Ribosome-binding factor A</fullName>
    </recommendedName>
</protein>
<dbReference type="RefSeq" id="WP_133792876.1">
    <property type="nucleotide sequence ID" value="NZ_SOCA01000001.1"/>
</dbReference>
<dbReference type="OrthoDB" id="9793478at2"/>
<sequence>MSQRVLRVSELVKRELSMVLERHYRMDNAILTVHEVRATPDLKQCFAYVGIISTGDSDDEAIIEKLNKQRGAIQREVHKRVIMKNSPQIFFRLDKSVEKGVRILNAIDNLPPPADPLPEGSEEPDFK</sequence>
<dbReference type="AlphaFoldDB" id="A0A4R7SQG2"/>
<dbReference type="InterPro" id="IPR000238">
    <property type="entry name" value="RbfA"/>
</dbReference>
<proteinExistence type="inferred from homology"/>
<dbReference type="InterPro" id="IPR023799">
    <property type="entry name" value="RbfA_dom_sf"/>
</dbReference>
<dbReference type="Proteomes" id="UP000295662">
    <property type="component" value="Unassembled WGS sequence"/>
</dbReference>
<dbReference type="Gene3D" id="3.30.300.20">
    <property type="match status" value="1"/>
</dbReference>
<dbReference type="PANTHER" id="PTHR33515">
    <property type="entry name" value="RIBOSOME-BINDING FACTOR A, CHLOROPLASTIC-RELATED"/>
    <property type="match status" value="1"/>
</dbReference>
<keyword evidence="1 2" id="KW-0690">Ribosome biogenesis</keyword>
<evidence type="ECO:0000256" key="1">
    <source>
        <dbReference type="ARBA" id="ARBA00022517"/>
    </source>
</evidence>
<dbReference type="SUPFAM" id="SSF89919">
    <property type="entry name" value="Ribosome-binding factor A, RbfA"/>
    <property type="match status" value="1"/>
</dbReference>
<accession>A0A4R7SQG2</accession>
<reference evidence="3 4" key="1">
    <citation type="submission" date="2019-03" db="EMBL/GenBank/DDBJ databases">
        <title>Genomic Encyclopedia of Archaeal and Bacterial Type Strains, Phase II (KMG-II): from individual species to whole genera.</title>
        <authorList>
            <person name="Goeker M."/>
        </authorList>
    </citation>
    <scope>NUCLEOTIDE SEQUENCE [LARGE SCALE GENOMIC DNA]</scope>
    <source>
        <strain evidence="3 4">ATCC 25309</strain>
    </source>
</reference>
<dbReference type="PANTHER" id="PTHR33515:SF1">
    <property type="entry name" value="RIBOSOME-BINDING FACTOR A, CHLOROPLASTIC-RELATED"/>
    <property type="match status" value="1"/>
</dbReference>
<evidence type="ECO:0000256" key="2">
    <source>
        <dbReference type="HAMAP-Rule" id="MF_00003"/>
    </source>
</evidence>
<dbReference type="EMBL" id="SOCA01000001">
    <property type="protein sequence ID" value="TDU80885.1"/>
    <property type="molecule type" value="Genomic_DNA"/>
</dbReference>